<dbReference type="Proteomes" id="UP000076482">
    <property type="component" value="Unassembled WGS sequence"/>
</dbReference>
<accession>A0A164QF00</accession>
<evidence type="ECO:0000313" key="1">
    <source>
        <dbReference type="EMBL" id="KZD71220.1"/>
    </source>
</evidence>
<dbReference type="EMBL" id="LJKE01000020">
    <property type="protein sequence ID" value="KZD71220.1"/>
    <property type="molecule type" value="Genomic_DNA"/>
</dbReference>
<reference evidence="1 2" key="1">
    <citation type="submission" date="2015-09" db="EMBL/GenBank/DDBJ databases">
        <title>Bacillus cereus food isolates.</title>
        <authorList>
            <person name="Boekhorst J."/>
        </authorList>
    </citation>
    <scope>NUCLEOTIDE SEQUENCE [LARGE SCALE GENOMIC DNA]</scope>
    <source>
        <strain evidence="1 2">B4088</strain>
    </source>
</reference>
<proteinExistence type="predicted"/>
<comment type="caution">
    <text evidence="1">The sequence shown here is derived from an EMBL/GenBank/DDBJ whole genome shotgun (WGS) entry which is preliminary data.</text>
</comment>
<name>A0A164QF00_BACCE</name>
<dbReference type="AlphaFoldDB" id="A0A164QF00"/>
<evidence type="ECO:0000313" key="2">
    <source>
        <dbReference type="Proteomes" id="UP000076482"/>
    </source>
</evidence>
<protein>
    <submittedName>
        <fullName evidence="1">Uncharacterized protein</fullName>
    </submittedName>
</protein>
<gene>
    <name evidence="1" type="ORF">B4088_0950</name>
</gene>
<sequence length="246" mass="29365">MVSVSCIILQVILTIHKLTRKFILFFERGDEMKGIEELRESYTFEIGEYFEGEDQQRVLEYIESMFFKFSKNQYHFNHIDRIVEKAQGDEIDSFYESIHLPIYYETESLLVNMRSTVDVALNLVNICFDLGISKNNVTTHSIYFHPKLPIEIKNILNRFTRPKDNPVWSFIYMSRNEIVHEKSVEFVLPLHFDYMEFIGDEKLFITFEREGQTKDIQMFFKQCIQFLESFVIEILRSSLASLKKRI</sequence>
<organism evidence="1 2">
    <name type="scientific">Bacillus cereus</name>
    <dbReference type="NCBI Taxonomy" id="1396"/>
    <lineage>
        <taxon>Bacteria</taxon>
        <taxon>Bacillati</taxon>
        <taxon>Bacillota</taxon>
        <taxon>Bacilli</taxon>
        <taxon>Bacillales</taxon>
        <taxon>Bacillaceae</taxon>
        <taxon>Bacillus</taxon>
        <taxon>Bacillus cereus group</taxon>
    </lineage>
</organism>
<dbReference type="PATRIC" id="fig|1396.535.peg.1019"/>